<evidence type="ECO:0000313" key="6">
    <source>
        <dbReference type="Proteomes" id="UP000181686"/>
    </source>
</evidence>
<evidence type="ECO:0000313" key="4">
    <source>
        <dbReference type="EMBL" id="OIN11245.1"/>
    </source>
</evidence>
<dbReference type="RefSeq" id="WP_071488558.1">
    <property type="nucleotide sequence ID" value="NZ_LT629708.1"/>
</dbReference>
<evidence type="ECO:0000313" key="7">
    <source>
        <dbReference type="Proteomes" id="UP000182654"/>
    </source>
</evidence>
<dbReference type="InterPro" id="IPR040840">
    <property type="entry name" value="TcA_TcB_BD"/>
</dbReference>
<dbReference type="Proteomes" id="UP000181686">
    <property type="component" value="Unassembled WGS sequence"/>
</dbReference>
<feature type="domain" description="ABC toxin N-terminal" evidence="3">
    <location>
        <begin position="8"/>
        <end position="141"/>
    </location>
</feature>
<evidence type="ECO:0000259" key="1">
    <source>
        <dbReference type="Pfam" id="PF18276"/>
    </source>
</evidence>
<evidence type="ECO:0000313" key="5">
    <source>
        <dbReference type="EMBL" id="SDP72304.1"/>
    </source>
</evidence>
<dbReference type="Proteomes" id="UP000182654">
    <property type="component" value="Chromosome I"/>
</dbReference>
<reference evidence="5 7" key="2">
    <citation type="submission" date="2016-10" db="EMBL/GenBank/DDBJ databases">
        <authorList>
            <person name="Varghese N."/>
            <person name="Submissions S."/>
        </authorList>
    </citation>
    <scope>NUCLEOTIDE SEQUENCE [LARGE SCALE GENOMIC DNA]</scope>
    <source>
        <strain evidence="5 7">BS2774</strain>
    </source>
</reference>
<feature type="domain" description="Neuraminidase-like" evidence="2">
    <location>
        <begin position="171"/>
        <end position="317"/>
    </location>
</feature>
<name>A0A1H0V1T2_9PSED</name>
<dbReference type="Pfam" id="PF18413">
    <property type="entry name" value="Neuraminidase"/>
    <property type="match status" value="1"/>
</dbReference>
<evidence type="ECO:0000259" key="2">
    <source>
        <dbReference type="Pfam" id="PF18413"/>
    </source>
</evidence>
<protein>
    <recommendedName>
        <fullName evidence="8">Toxin</fullName>
    </recommendedName>
</protein>
<dbReference type="Pfam" id="PF18276">
    <property type="entry name" value="TcA_TcB_BD"/>
    <property type="match status" value="1"/>
</dbReference>
<reference evidence="4 6" key="1">
    <citation type="submission" date="2016-08" db="EMBL/GenBank/DDBJ databases">
        <title>Draft genome sequence of the type strain of Pseudomonas extremorientalis LMG 19695T isolated from drinking water reservoir.</title>
        <authorList>
            <person name="Tambong J.T."/>
        </authorList>
    </citation>
    <scope>NUCLEOTIDE SEQUENCE [LARGE SCALE GENOMIC DNA]</scope>
    <source>
        <strain evidence="4 6">LMG 19695</strain>
    </source>
</reference>
<feature type="domain" description="Tc toxin complex TcA C-terminal TcB-binding" evidence="1">
    <location>
        <begin position="1311"/>
        <end position="1593"/>
    </location>
</feature>
<proteinExistence type="predicted"/>
<dbReference type="EMBL" id="MDGK01000015">
    <property type="protein sequence ID" value="OIN11245.1"/>
    <property type="molecule type" value="Genomic_DNA"/>
</dbReference>
<sequence length="1598" mass="179191">MTTSIESQLNEALRDALVAYTLNEVVPNAAQFVSAGLSGQIKTPNDLYQYLLIDNQVNNVVKSSPVASAIASVQQYINAALMSMEPGYEIKVMEQHLITQWRDIQSQYPIWAADQQLRYYPEIYIHPQLRMNKSTYFRQLETDLNQNKITRDTAQEAVKNYLANFEEVANLSIINGYITTDDFKNGRYYFIGKSRGENQYYWRSVDMSQRSLKNINQPDGPKVDFPQSGAWSDWHKASLPISASAIEHTIRPVYFNNRLFVFWVELIDRHPEALTVETSKPPEPGTSVTTVNVKPMLHMNMVYEKYDGSWSVPHTVIEAWSEAALFKAPGVMALIDSIAVQDSSSSPDSMFVAMYAGYEAGAALNGSQDKYAFLATAFIDRNLIPVRSFPSVGYVPGMETIPDLKKPIVLSLGRLFAEQNKDRLQFRSPRPKIGVKSVETESPNPNHNDWNYGGWQSTKIVDPLKGVDVKVDIETQSLVFESTIKQGFSIAGPGVATEKVISLTTYGTSYQWALVLKISNASPVSREVLLEGSRIEMYSNSPILRAGLYGFNLDLNGGSPFYGFLMRPDPYGMISFPELPYGTFPLHGNYVSRSAFEAIGLDWTVGVREISTGFLNSYRVFAMTSNAVIVHRFRHHIMRPSDLNAVTGSRVYLKTSSWSFDRSPPDRQRVSIPIDVQTLLPDWGINWPANSKRIPFIHGVEVNRTDWTTVGNVLKVTYVELEILPNVAPLFIAPRLNTRPSPTLGVAEFIDFRGSGIEKTDGSSTVNRQPIRMNTLFARELINKANITLENLLDWRTQLLEEPPLDPPAAHNLMDFRGANGKYFWELFLHLPFLVSQRMYLEQQFDEAERWLGFIFDPARKSDSWGRPDYWNVRSLIEDPDLDAVSRAPADADGIAESNPVRYRKAVYLHYLKNLLGRGDAAYRQLTPDSLGEAKLWYVRILDLLGPRPDVKLVDHWTPITLQTLANSSSRELRDFEQRLIEQDQLRDDNSPEAPYYFAEPALRLRTFTPDLTLGDLDSGHLRLAFNQELVHTWDLVESRLNNLRNNRTLDGKALSLPLFAAPLNPRDLLAAFGQGAAAGGAGRLLTQGVPPYRFNVMHAAASNAVDTLIQFGQTLLSLIERKEQAQFQELQQQQLWEFARFGIELQTQALKVDEEQRKALEASKAIVQGRLEFYRKLADEGVNSGEQAAAGLHLAGRIADGVAAVANVLGAGLKLPPNAAGGGGGGVGGLCPGIPPTPSAGAFAYASVGGWRLEGVPQMVEAAAYGVATLSHATAESLDRTEQFRRRHQDWIQARDQADLEIAQIDAQLAVLNEQSAANRIQLHQAEFAQEQAKLTYEFLGRRFSNAQLYQWLNGQFATFYYQAYDATLALCLSAQACWQFEIADFTSRFIQTGGWNDSQRGLGAGETLKLQLLKMRSAYLVRNERLLEITKTVSLRQLKAMDDDPALINQDWETMHKALKNGYAINFELSAKMFEDDYPGTSQRRIQRMGVSLPLALGLYENISAILTQSYNAVEMGGSKLENLRPGQQIVLSHGDNDDGQFTGDDERYLPFEGTGSISRWHLAFTEQNPQIRERHIESLQDIILHLSYTAKPGQE</sequence>
<evidence type="ECO:0000259" key="3">
    <source>
        <dbReference type="Pfam" id="PF20220"/>
    </source>
</evidence>
<dbReference type="EMBL" id="LT629708">
    <property type="protein sequence ID" value="SDP72304.1"/>
    <property type="molecule type" value="Genomic_DNA"/>
</dbReference>
<dbReference type="InterPro" id="IPR046839">
    <property type="entry name" value="ABC_toxin_N"/>
</dbReference>
<evidence type="ECO:0008006" key="8">
    <source>
        <dbReference type="Google" id="ProtNLM"/>
    </source>
</evidence>
<organism evidence="4 6">
    <name type="scientific">Pseudomonas extremorientalis</name>
    <dbReference type="NCBI Taxonomy" id="169669"/>
    <lineage>
        <taxon>Bacteria</taxon>
        <taxon>Pseudomonadati</taxon>
        <taxon>Pseudomonadota</taxon>
        <taxon>Gammaproteobacteria</taxon>
        <taxon>Pseudomonadales</taxon>
        <taxon>Pseudomonadaceae</taxon>
        <taxon>Pseudomonas</taxon>
    </lineage>
</organism>
<accession>A0A1H0V1T2</accession>
<dbReference type="InterPro" id="IPR041079">
    <property type="entry name" value="Neuraminidase-like"/>
</dbReference>
<dbReference type="Pfam" id="PF20220">
    <property type="entry name" value="ABC_toxin_N"/>
    <property type="match status" value="1"/>
</dbReference>
<keyword evidence="7" id="KW-1185">Reference proteome</keyword>
<gene>
    <name evidence="4" type="ORF">BFN10_03930</name>
    <name evidence="5" type="ORF">SAMN04490184_4552</name>
</gene>